<evidence type="ECO:0000313" key="3">
    <source>
        <dbReference type="Proteomes" id="UP000177583"/>
    </source>
</evidence>
<keyword evidence="1" id="KW-0732">Signal</keyword>
<reference evidence="2 3" key="1">
    <citation type="journal article" date="2016" name="Nat. Commun.">
        <title>Thousands of microbial genomes shed light on interconnected biogeochemical processes in an aquifer system.</title>
        <authorList>
            <person name="Anantharaman K."/>
            <person name="Brown C.T."/>
            <person name="Hug L.A."/>
            <person name="Sharon I."/>
            <person name="Castelle C.J."/>
            <person name="Probst A.J."/>
            <person name="Thomas B.C."/>
            <person name="Singh A."/>
            <person name="Wilkins M.J."/>
            <person name="Karaoz U."/>
            <person name="Brodie E.L."/>
            <person name="Williams K.H."/>
            <person name="Hubbard S.S."/>
            <person name="Banfield J.F."/>
        </authorList>
    </citation>
    <scope>NUCLEOTIDE SEQUENCE [LARGE SCALE GENOMIC DNA]</scope>
</reference>
<dbReference type="AlphaFoldDB" id="A0A1F6H3T4"/>
<protein>
    <recommendedName>
        <fullName evidence="4">POTRA domain-containing protein</fullName>
    </recommendedName>
</protein>
<proteinExistence type="predicted"/>
<accession>A0A1F6H3T4</accession>
<organism evidence="2 3">
    <name type="scientific">Candidatus Lambdaproteobacteria bacterium RIFOXYD2_FULL_56_26</name>
    <dbReference type="NCBI Taxonomy" id="1817773"/>
    <lineage>
        <taxon>Bacteria</taxon>
        <taxon>Pseudomonadati</taxon>
        <taxon>Pseudomonadota</taxon>
        <taxon>Candidatus Lambdaproteobacteria</taxon>
    </lineage>
</organism>
<evidence type="ECO:0000256" key="1">
    <source>
        <dbReference type="SAM" id="SignalP"/>
    </source>
</evidence>
<dbReference type="Proteomes" id="UP000177583">
    <property type="component" value="Unassembled WGS sequence"/>
</dbReference>
<sequence length="405" mass="46038">MKKKTILFLSVCLWPGLALAWTGEVRILGNGHSQTSYLEDLTRSCLGGHEALEPQDLKEVQDCIGNTELFFEVKLRAEPSLLVVEVKERWSLLPIPLVVGEKNQDTKYGAILVERNLMGLGKLLAVGGDSSKKSSTVFLRYEDKSLGFTPLYLRLTWAKIRRQALLYRGHEVIDGNDEDRLYQALDLGYHVTQAFTPTLLYEKLDKRYYESSGRAAWTDLSYQSLGVRLSLDLGNFRFYFKEGWQLSLEQLAQQWRSDGLSLDQKTLAKVQWQGATVEDQALQVKAEVFFSRKDDPRTASQLGSREGVRGVPAYGAWAKDYRFLSLDYQIPLGYSAQGVWTAAPFWDGGRIVLAQRNLETVDYRSYGLGTYFFLKEIALPGLGFLVGRNDPYESFFYKITLGFEF</sequence>
<comment type="caution">
    <text evidence="2">The sequence shown here is derived from an EMBL/GenBank/DDBJ whole genome shotgun (WGS) entry which is preliminary data.</text>
</comment>
<dbReference type="EMBL" id="MFNF01000001">
    <property type="protein sequence ID" value="OGH05038.1"/>
    <property type="molecule type" value="Genomic_DNA"/>
</dbReference>
<dbReference type="Gene3D" id="2.40.160.50">
    <property type="entry name" value="membrane protein fhac: a member of the omp85/tpsb transporter family"/>
    <property type="match status" value="1"/>
</dbReference>
<feature type="signal peptide" evidence="1">
    <location>
        <begin position="1"/>
        <end position="20"/>
    </location>
</feature>
<name>A0A1F6H3T4_9PROT</name>
<evidence type="ECO:0008006" key="4">
    <source>
        <dbReference type="Google" id="ProtNLM"/>
    </source>
</evidence>
<feature type="chain" id="PRO_5009524949" description="POTRA domain-containing protein" evidence="1">
    <location>
        <begin position="21"/>
        <end position="405"/>
    </location>
</feature>
<evidence type="ECO:0000313" key="2">
    <source>
        <dbReference type="EMBL" id="OGH05038.1"/>
    </source>
</evidence>
<gene>
    <name evidence="2" type="ORF">A2557_08685</name>
</gene>